<keyword evidence="1" id="KW-1133">Transmembrane helix</keyword>
<gene>
    <name evidence="2" type="ORF">QYB97_05700</name>
</gene>
<feature type="transmembrane region" description="Helical" evidence="1">
    <location>
        <begin position="197"/>
        <end position="221"/>
    </location>
</feature>
<organism evidence="2 3">
    <name type="scientific">Fictibacillus fluitans</name>
    <dbReference type="NCBI Taxonomy" id="3058422"/>
    <lineage>
        <taxon>Bacteria</taxon>
        <taxon>Bacillati</taxon>
        <taxon>Bacillota</taxon>
        <taxon>Bacilli</taxon>
        <taxon>Bacillales</taxon>
        <taxon>Fictibacillaceae</taxon>
        <taxon>Fictibacillus</taxon>
    </lineage>
</organism>
<feature type="transmembrane region" description="Helical" evidence="1">
    <location>
        <begin position="6"/>
        <end position="22"/>
    </location>
</feature>
<evidence type="ECO:0000313" key="2">
    <source>
        <dbReference type="EMBL" id="MDN4523958.1"/>
    </source>
</evidence>
<protein>
    <submittedName>
        <fullName evidence="2">Uncharacterized protein</fullName>
    </submittedName>
</protein>
<proteinExistence type="predicted"/>
<evidence type="ECO:0000256" key="1">
    <source>
        <dbReference type="SAM" id="Phobius"/>
    </source>
</evidence>
<dbReference type="EMBL" id="JAUHTR010000002">
    <property type="protein sequence ID" value="MDN4523958.1"/>
    <property type="molecule type" value="Genomic_DNA"/>
</dbReference>
<keyword evidence="3" id="KW-1185">Reference proteome</keyword>
<comment type="caution">
    <text evidence="2">The sequence shown here is derived from an EMBL/GenBank/DDBJ whole genome shotgun (WGS) entry which is preliminary data.</text>
</comment>
<sequence length="230" mass="26653">MSFELISLIATIISALLGLWIYHKQKTKKELHYEIISATSLLSGSQFGDFGDLKVYFKNEEIKEDIILVILKMKNTGNVSILAADWEKPIRINDILAADIVEKMPNHLEVNISRSINEKFIEVEPMLLNKGDYFVIKLLTKSFKKNEFVINNRIAGIIDIKEIKEKFRPHWIIPILLSSLGISLALYKSLVTKEYNIQIAVFVSIVWIFFSFIVSVFSEWIEFLLRNRKK</sequence>
<name>A0ABT8HT72_9BACL</name>
<feature type="transmembrane region" description="Helical" evidence="1">
    <location>
        <begin position="171"/>
        <end position="191"/>
    </location>
</feature>
<accession>A0ABT8HT72</accession>
<keyword evidence="1" id="KW-0472">Membrane</keyword>
<evidence type="ECO:0000313" key="3">
    <source>
        <dbReference type="Proteomes" id="UP001172721"/>
    </source>
</evidence>
<dbReference type="Proteomes" id="UP001172721">
    <property type="component" value="Unassembled WGS sequence"/>
</dbReference>
<dbReference type="RefSeq" id="WP_301165014.1">
    <property type="nucleotide sequence ID" value="NZ_JAUHTR010000002.1"/>
</dbReference>
<keyword evidence="1" id="KW-0812">Transmembrane</keyword>
<reference evidence="2" key="1">
    <citation type="submission" date="2023-07" db="EMBL/GenBank/DDBJ databases">
        <title>Fictibacillus sp. isolated from freshwater pond.</title>
        <authorList>
            <person name="Kirdat K."/>
            <person name="Bhat A."/>
            <person name="Mourya A."/>
            <person name="Yadav A."/>
        </authorList>
    </citation>
    <scope>NUCLEOTIDE SEQUENCE</scope>
    <source>
        <strain evidence="2">NE201</strain>
    </source>
</reference>